<reference evidence="13" key="2">
    <citation type="submission" date="2023-01" db="EMBL/GenBank/DDBJ databases">
        <title>Draft genome sequence of Algimonas ampicilliniresistens strain NBRC 108219.</title>
        <authorList>
            <person name="Sun Q."/>
            <person name="Mori K."/>
        </authorList>
    </citation>
    <scope>NUCLEOTIDE SEQUENCE</scope>
    <source>
        <strain evidence="13">NBRC 108219</strain>
    </source>
</reference>
<dbReference type="InterPro" id="IPR036890">
    <property type="entry name" value="HATPase_C_sf"/>
</dbReference>
<accession>A0ABQ5VDA9</accession>
<keyword evidence="10" id="KW-0067">ATP-binding</keyword>
<evidence type="ECO:0000256" key="4">
    <source>
        <dbReference type="ARBA" id="ARBA00022630"/>
    </source>
</evidence>
<evidence type="ECO:0000256" key="7">
    <source>
        <dbReference type="ARBA" id="ARBA00022737"/>
    </source>
</evidence>
<comment type="catalytic activity">
    <reaction evidence="1">
        <text>ATP + protein L-histidine = ADP + protein N-phospho-L-histidine.</text>
        <dbReference type="EC" id="2.7.13.3"/>
    </reaction>
</comment>
<proteinExistence type="predicted"/>
<evidence type="ECO:0000256" key="2">
    <source>
        <dbReference type="ARBA" id="ARBA00012438"/>
    </source>
</evidence>
<evidence type="ECO:0000256" key="9">
    <source>
        <dbReference type="ARBA" id="ARBA00022777"/>
    </source>
</evidence>
<protein>
    <recommendedName>
        <fullName evidence="2">histidine kinase</fullName>
        <ecNumber evidence="2">2.7.13.3</ecNumber>
    </recommendedName>
</protein>
<evidence type="ECO:0000256" key="11">
    <source>
        <dbReference type="ARBA" id="ARBA00023026"/>
    </source>
</evidence>
<keyword evidence="11" id="KW-0843">Virulence</keyword>
<dbReference type="EC" id="2.7.13.3" evidence="2"/>
<evidence type="ECO:0000313" key="13">
    <source>
        <dbReference type="EMBL" id="GLQ24932.1"/>
    </source>
</evidence>
<evidence type="ECO:0000313" key="14">
    <source>
        <dbReference type="Proteomes" id="UP001161391"/>
    </source>
</evidence>
<keyword evidence="8" id="KW-0547">Nucleotide-binding</keyword>
<dbReference type="EMBL" id="BSNK01000002">
    <property type="protein sequence ID" value="GLQ24932.1"/>
    <property type="molecule type" value="Genomic_DNA"/>
</dbReference>
<evidence type="ECO:0000256" key="3">
    <source>
        <dbReference type="ARBA" id="ARBA00022553"/>
    </source>
</evidence>
<dbReference type="RefSeq" id="WP_284391939.1">
    <property type="nucleotide sequence ID" value="NZ_BSNK01000002.1"/>
</dbReference>
<evidence type="ECO:0000256" key="5">
    <source>
        <dbReference type="ARBA" id="ARBA00022643"/>
    </source>
</evidence>
<dbReference type="InterPro" id="IPR000700">
    <property type="entry name" value="PAS-assoc_C"/>
</dbReference>
<keyword evidence="7" id="KW-0677">Repeat</keyword>
<dbReference type="NCBIfam" id="TIGR00229">
    <property type="entry name" value="sensory_box"/>
    <property type="match status" value="1"/>
</dbReference>
<dbReference type="Gene3D" id="3.30.565.10">
    <property type="entry name" value="Histidine kinase-like ATPase, C-terminal domain"/>
    <property type="match status" value="1"/>
</dbReference>
<sequence length="321" mass="36020">MIVTPEETRLLDGSSLPMMILDNELRFVYGNSAYLQAVHKTFEELDGVFVFDAFPEEPERVASVSSLFLKALAGKTTQLEAQPFRLELENGEVTEVVWQATQDPIRDKDGTVVGLIQRAEDITKQYELEQRNRAIGYELSHRVKNIMAVVSSVARITGRNAANVDSFVRSFTARINAMSRTNDLLSEGDWHGLDVEAIFRNELSPFDMSDEPVYSLYGQPIRLAIEAAKDLSMVCHELTTNAVKYGCLRKDGGHLSVNWSRKGDQLTIDWRETCSHEIEPAGDSGFGTRLFDMLPYATVERNFTPNGLQLTIVMDGKKVFA</sequence>
<gene>
    <name evidence="13" type="ORF">GCM10007853_28060</name>
</gene>
<keyword evidence="3" id="KW-0597">Phosphoprotein</keyword>
<reference evidence="13" key="1">
    <citation type="journal article" date="2014" name="Int. J. Syst. Evol. Microbiol.">
        <title>Complete genome of a new Firmicutes species belonging to the dominant human colonic microbiota ('Ruminococcus bicirculans') reveals two chromosomes and a selective capacity to utilize plant glucans.</title>
        <authorList>
            <consortium name="NISC Comparative Sequencing Program"/>
            <person name="Wegmann U."/>
            <person name="Louis P."/>
            <person name="Goesmann A."/>
            <person name="Henrissat B."/>
            <person name="Duncan S.H."/>
            <person name="Flint H.J."/>
        </authorList>
    </citation>
    <scope>NUCLEOTIDE SEQUENCE</scope>
    <source>
        <strain evidence="13">NBRC 108219</strain>
    </source>
</reference>
<dbReference type="PANTHER" id="PTHR41523">
    <property type="entry name" value="TWO-COMPONENT SYSTEM SENSOR PROTEIN"/>
    <property type="match status" value="1"/>
</dbReference>
<organism evidence="13 14">
    <name type="scientific">Algimonas ampicilliniresistens</name>
    <dbReference type="NCBI Taxonomy" id="1298735"/>
    <lineage>
        <taxon>Bacteria</taxon>
        <taxon>Pseudomonadati</taxon>
        <taxon>Pseudomonadota</taxon>
        <taxon>Alphaproteobacteria</taxon>
        <taxon>Maricaulales</taxon>
        <taxon>Robiginitomaculaceae</taxon>
        <taxon>Algimonas</taxon>
    </lineage>
</organism>
<evidence type="ECO:0000256" key="1">
    <source>
        <dbReference type="ARBA" id="ARBA00000085"/>
    </source>
</evidence>
<dbReference type="PROSITE" id="PS50113">
    <property type="entry name" value="PAC"/>
    <property type="match status" value="1"/>
</dbReference>
<dbReference type="InterPro" id="IPR011102">
    <property type="entry name" value="Sig_transdc_His_kinase_HWE"/>
</dbReference>
<dbReference type="Gene3D" id="3.30.450.20">
    <property type="entry name" value="PAS domain"/>
    <property type="match status" value="1"/>
</dbReference>
<keyword evidence="9" id="KW-0418">Kinase</keyword>
<evidence type="ECO:0000256" key="8">
    <source>
        <dbReference type="ARBA" id="ARBA00022741"/>
    </source>
</evidence>
<dbReference type="Proteomes" id="UP001161391">
    <property type="component" value="Unassembled WGS sequence"/>
</dbReference>
<evidence type="ECO:0000259" key="12">
    <source>
        <dbReference type="PROSITE" id="PS50113"/>
    </source>
</evidence>
<feature type="domain" description="PAC" evidence="12">
    <location>
        <begin position="80"/>
        <end position="134"/>
    </location>
</feature>
<dbReference type="Pfam" id="PF07536">
    <property type="entry name" value="HWE_HK"/>
    <property type="match status" value="1"/>
</dbReference>
<dbReference type="SUPFAM" id="SSF55785">
    <property type="entry name" value="PYP-like sensor domain (PAS domain)"/>
    <property type="match status" value="1"/>
</dbReference>
<dbReference type="CDD" id="cd00130">
    <property type="entry name" value="PAS"/>
    <property type="match status" value="1"/>
</dbReference>
<dbReference type="Pfam" id="PF08448">
    <property type="entry name" value="PAS_4"/>
    <property type="match status" value="1"/>
</dbReference>
<evidence type="ECO:0000256" key="10">
    <source>
        <dbReference type="ARBA" id="ARBA00022840"/>
    </source>
</evidence>
<dbReference type="InterPro" id="IPR035965">
    <property type="entry name" value="PAS-like_dom_sf"/>
</dbReference>
<keyword evidence="6" id="KW-0808">Transferase</keyword>
<keyword evidence="5" id="KW-0288">FMN</keyword>
<dbReference type="InterPro" id="IPR000014">
    <property type="entry name" value="PAS"/>
</dbReference>
<dbReference type="SMART" id="SM00911">
    <property type="entry name" value="HWE_HK"/>
    <property type="match status" value="1"/>
</dbReference>
<keyword evidence="4" id="KW-0285">Flavoprotein</keyword>
<name>A0ABQ5VDA9_9PROT</name>
<comment type="caution">
    <text evidence="13">The sequence shown here is derived from an EMBL/GenBank/DDBJ whole genome shotgun (WGS) entry which is preliminary data.</text>
</comment>
<keyword evidence="14" id="KW-1185">Reference proteome</keyword>
<dbReference type="InterPro" id="IPR013656">
    <property type="entry name" value="PAS_4"/>
</dbReference>
<dbReference type="PANTHER" id="PTHR41523:SF7">
    <property type="entry name" value="HISTIDINE KINASE"/>
    <property type="match status" value="1"/>
</dbReference>
<evidence type="ECO:0000256" key="6">
    <source>
        <dbReference type="ARBA" id="ARBA00022679"/>
    </source>
</evidence>